<feature type="region of interest" description="Disordered" evidence="1">
    <location>
        <begin position="1"/>
        <end position="42"/>
    </location>
</feature>
<dbReference type="AlphaFoldDB" id="A0AA35XFD7"/>
<name>A0AA35XFD7_GEOBA</name>
<evidence type="ECO:0000313" key="3">
    <source>
        <dbReference type="Proteomes" id="UP001174909"/>
    </source>
</evidence>
<accession>A0AA35XFD7</accession>
<dbReference type="EMBL" id="CASHTH010003858">
    <property type="protein sequence ID" value="CAI8050366.1"/>
    <property type="molecule type" value="Genomic_DNA"/>
</dbReference>
<reference evidence="2" key="1">
    <citation type="submission" date="2023-03" db="EMBL/GenBank/DDBJ databases">
        <authorList>
            <person name="Steffen K."/>
            <person name="Cardenas P."/>
        </authorList>
    </citation>
    <scope>NUCLEOTIDE SEQUENCE</scope>
</reference>
<organism evidence="2 3">
    <name type="scientific">Geodia barretti</name>
    <name type="common">Barrett's horny sponge</name>
    <dbReference type="NCBI Taxonomy" id="519541"/>
    <lineage>
        <taxon>Eukaryota</taxon>
        <taxon>Metazoa</taxon>
        <taxon>Porifera</taxon>
        <taxon>Demospongiae</taxon>
        <taxon>Heteroscleromorpha</taxon>
        <taxon>Tetractinellida</taxon>
        <taxon>Astrophorina</taxon>
        <taxon>Geodiidae</taxon>
        <taxon>Geodia</taxon>
    </lineage>
</organism>
<keyword evidence="3" id="KW-1185">Reference proteome</keyword>
<dbReference type="Proteomes" id="UP001174909">
    <property type="component" value="Unassembled WGS sequence"/>
</dbReference>
<comment type="caution">
    <text evidence="2">The sequence shown here is derived from an EMBL/GenBank/DDBJ whole genome shotgun (WGS) entry which is preliminary data.</text>
</comment>
<gene>
    <name evidence="2" type="ORF">GBAR_LOCUS27662</name>
</gene>
<proteinExistence type="predicted"/>
<protein>
    <submittedName>
        <fullName evidence="2">Uncharacterized protein</fullName>
    </submittedName>
</protein>
<evidence type="ECO:0000256" key="1">
    <source>
        <dbReference type="SAM" id="MobiDB-lite"/>
    </source>
</evidence>
<evidence type="ECO:0000313" key="2">
    <source>
        <dbReference type="EMBL" id="CAI8050366.1"/>
    </source>
</evidence>
<feature type="compositionally biased region" description="Basic and acidic residues" evidence="1">
    <location>
        <begin position="7"/>
        <end position="22"/>
    </location>
</feature>
<feature type="non-terminal residue" evidence="2">
    <location>
        <position position="1"/>
    </location>
</feature>
<sequence>MAGAAKGEGEEQRCKGDRERSTDATAQFGGGTADKESETAGAGVVLGRGLHLPPILTESPGPPLTLYQGIRRHRGNWLLSRSRV</sequence>